<dbReference type="AlphaFoldDB" id="A0A084JJU9"/>
<comment type="caution">
    <text evidence="3">The sequence shown here is derived from an EMBL/GenBank/DDBJ whole genome shotgun (WGS) entry which is preliminary data.</text>
</comment>
<organism evidence="3 4">
    <name type="scientific">Lacrimispora celerecrescens</name>
    <dbReference type="NCBI Taxonomy" id="29354"/>
    <lineage>
        <taxon>Bacteria</taxon>
        <taxon>Bacillati</taxon>
        <taxon>Bacillota</taxon>
        <taxon>Clostridia</taxon>
        <taxon>Lachnospirales</taxon>
        <taxon>Lachnospiraceae</taxon>
        <taxon>Lacrimispora</taxon>
    </lineage>
</organism>
<dbReference type="Pfam" id="PF01145">
    <property type="entry name" value="Band_7"/>
    <property type="match status" value="1"/>
</dbReference>
<evidence type="ECO:0000256" key="1">
    <source>
        <dbReference type="ARBA" id="ARBA00008164"/>
    </source>
</evidence>
<name>A0A084JJU9_9FIRM</name>
<feature type="domain" description="Band 7" evidence="2">
    <location>
        <begin position="138"/>
        <end position="292"/>
    </location>
</feature>
<dbReference type="CDD" id="cd13438">
    <property type="entry name" value="SPFH_eoslipins_u2"/>
    <property type="match status" value="1"/>
</dbReference>
<dbReference type="InterPro" id="IPR043202">
    <property type="entry name" value="Band-7_stomatin-like"/>
</dbReference>
<dbReference type="RefSeq" id="WP_038282261.1">
    <property type="nucleotide sequence ID" value="NZ_JPME01000018.1"/>
</dbReference>
<comment type="similarity">
    <text evidence="1">Belongs to the band 7/mec-2 family.</text>
</comment>
<dbReference type="PRINTS" id="PR00721">
    <property type="entry name" value="STOMATIN"/>
</dbReference>
<dbReference type="PANTHER" id="PTHR10264">
    <property type="entry name" value="BAND 7 PROTEIN-RELATED"/>
    <property type="match status" value="1"/>
</dbReference>
<sequence length="367" mass="42314">MKYIINQNQCGFLMKDGIFIKTLYCGKYWYPGMLGYQVVIEKMEGSVGFGTLPAEVLLQDQTFADKVLHIKIPEGYIGILRLNGVVQQVLTEPVYLYWNNWNRYDYELLDMREPKMKAEITKSYLAHIPLKYFKKIEIKTGETGVLYFDNQMVGELAAGTYFYWTYAKDVVCQVIDLRARSIEINGQEILTADRIGIRVNLLCTYRVTQVKRMLETIKNQEAQIYACVQLVVREYIGKYRLDEILEQKEEISGFICTQLKEVQDDYCIEFLTVGIKDIILPGEIREIMNTVLIAERKAQANVITRREEVASTRSLLNTAKLMDENKTLYKLKELECLERICMQVGNINVAGSGALLEQLRELMGGFA</sequence>
<dbReference type="STRING" id="29354.IO98_14665"/>
<dbReference type="GO" id="GO:0005886">
    <property type="term" value="C:plasma membrane"/>
    <property type="evidence" value="ECO:0007669"/>
    <property type="project" value="InterPro"/>
</dbReference>
<keyword evidence="4" id="KW-1185">Reference proteome</keyword>
<dbReference type="InterPro" id="IPR036013">
    <property type="entry name" value="Band_7/SPFH_dom_sf"/>
</dbReference>
<dbReference type="PANTHER" id="PTHR10264:SF83">
    <property type="entry name" value="BLL5629 PROTEIN"/>
    <property type="match status" value="1"/>
</dbReference>
<dbReference type="SMART" id="SM00244">
    <property type="entry name" value="PHB"/>
    <property type="match status" value="1"/>
</dbReference>
<dbReference type="Gene3D" id="3.30.479.30">
    <property type="entry name" value="Band 7 domain"/>
    <property type="match status" value="1"/>
</dbReference>
<dbReference type="SUPFAM" id="SSF117892">
    <property type="entry name" value="Band 7/SPFH domain"/>
    <property type="match status" value="1"/>
</dbReference>
<evidence type="ECO:0000313" key="4">
    <source>
        <dbReference type="Proteomes" id="UP000028525"/>
    </source>
</evidence>
<evidence type="ECO:0000259" key="2">
    <source>
        <dbReference type="SMART" id="SM00244"/>
    </source>
</evidence>
<accession>A0A084JJU9</accession>
<reference evidence="3 4" key="1">
    <citation type="submission" date="2014-07" db="EMBL/GenBank/DDBJ databases">
        <title>Draft genome of Clostridium celerecrescens 152B isolated from sediments associated with methane hydrate from Krishna Godavari basin.</title>
        <authorList>
            <person name="Honkalas V.S."/>
            <person name="Dabir A.P."/>
            <person name="Arora P."/>
            <person name="Dhakephalkar P.K."/>
        </authorList>
    </citation>
    <scope>NUCLEOTIDE SEQUENCE [LARGE SCALE GENOMIC DNA]</scope>
    <source>
        <strain evidence="3 4">152B</strain>
    </source>
</reference>
<proteinExistence type="inferred from homology"/>
<dbReference type="Proteomes" id="UP000028525">
    <property type="component" value="Unassembled WGS sequence"/>
</dbReference>
<protein>
    <submittedName>
        <fullName evidence="3">Peptidase</fullName>
    </submittedName>
</protein>
<gene>
    <name evidence="3" type="ORF">IO98_14665</name>
</gene>
<evidence type="ECO:0000313" key="3">
    <source>
        <dbReference type="EMBL" id="KEZ89233.1"/>
    </source>
</evidence>
<dbReference type="InterPro" id="IPR001972">
    <property type="entry name" value="Stomatin_HflK_fam"/>
</dbReference>
<dbReference type="InterPro" id="IPR001107">
    <property type="entry name" value="Band_7"/>
</dbReference>
<dbReference type="EMBL" id="JPME01000018">
    <property type="protein sequence ID" value="KEZ89233.1"/>
    <property type="molecule type" value="Genomic_DNA"/>
</dbReference>